<dbReference type="AlphaFoldDB" id="A0ABD1BV82"/>
<name>A0ABD1BV82_CARAN</name>
<sequence>METRDMEHGCTRRNMDFNLYSISLSYRVIPGAWGRTWFTPMAVSKEGNLFLYDTKKRLFKYYPETDLFTCLSPHVSIIAPFIEYLVPLGSQPGFVPKISTCGHQYGLSYLQPPCVPTKIRTSAYPSLRSRFE</sequence>
<comment type="caution">
    <text evidence="1">The sequence shown here is derived from an EMBL/GenBank/DDBJ whole genome shotgun (WGS) entry which is preliminary data.</text>
</comment>
<dbReference type="Proteomes" id="UP001558713">
    <property type="component" value="Unassembled WGS sequence"/>
</dbReference>
<accession>A0ABD1BV82</accession>
<keyword evidence="2" id="KW-1185">Reference proteome</keyword>
<gene>
    <name evidence="1" type="ORF">V5N11_010191</name>
</gene>
<organism evidence="1 2">
    <name type="scientific">Cardamine amara subsp. amara</name>
    <dbReference type="NCBI Taxonomy" id="228776"/>
    <lineage>
        <taxon>Eukaryota</taxon>
        <taxon>Viridiplantae</taxon>
        <taxon>Streptophyta</taxon>
        <taxon>Embryophyta</taxon>
        <taxon>Tracheophyta</taxon>
        <taxon>Spermatophyta</taxon>
        <taxon>Magnoliopsida</taxon>
        <taxon>eudicotyledons</taxon>
        <taxon>Gunneridae</taxon>
        <taxon>Pentapetalae</taxon>
        <taxon>rosids</taxon>
        <taxon>malvids</taxon>
        <taxon>Brassicales</taxon>
        <taxon>Brassicaceae</taxon>
        <taxon>Cardamineae</taxon>
        <taxon>Cardamine</taxon>
    </lineage>
</organism>
<reference evidence="1 2" key="1">
    <citation type="submission" date="2024-04" db="EMBL/GenBank/DDBJ databases">
        <title>Genome assembly C_amara_ONT_v2.</title>
        <authorList>
            <person name="Yant L."/>
            <person name="Moore C."/>
            <person name="Slenker M."/>
        </authorList>
    </citation>
    <scope>NUCLEOTIDE SEQUENCE [LARGE SCALE GENOMIC DNA]</scope>
    <source>
        <tissue evidence="1">Leaf</tissue>
    </source>
</reference>
<evidence type="ECO:0000313" key="2">
    <source>
        <dbReference type="Proteomes" id="UP001558713"/>
    </source>
</evidence>
<protein>
    <submittedName>
        <fullName evidence="1">F-box/kelch-repeat protein</fullName>
    </submittedName>
</protein>
<dbReference type="EMBL" id="JBANAX010000137">
    <property type="protein sequence ID" value="KAL1221120.1"/>
    <property type="molecule type" value="Genomic_DNA"/>
</dbReference>
<evidence type="ECO:0000313" key="1">
    <source>
        <dbReference type="EMBL" id="KAL1221120.1"/>
    </source>
</evidence>
<proteinExistence type="predicted"/>